<keyword evidence="1" id="KW-0472">Membrane</keyword>
<feature type="transmembrane region" description="Helical" evidence="1">
    <location>
        <begin position="59"/>
        <end position="81"/>
    </location>
</feature>
<proteinExistence type="predicted"/>
<gene>
    <name evidence="2" type="ORF">DSPE1174_LOCUS23509</name>
</gene>
<protein>
    <submittedName>
        <fullName evidence="2">Uncharacterized protein</fullName>
    </submittedName>
</protein>
<accession>A0A7S2DLG8</accession>
<name>A0A7S2DLG8_9STRA</name>
<organism evidence="2">
    <name type="scientific">Octactis speculum</name>
    <dbReference type="NCBI Taxonomy" id="3111310"/>
    <lineage>
        <taxon>Eukaryota</taxon>
        <taxon>Sar</taxon>
        <taxon>Stramenopiles</taxon>
        <taxon>Ochrophyta</taxon>
        <taxon>Dictyochophyceae</taxon>
        <taxon>Dictyochales</taxon>
        <taxon>Dictyochaceae</taxon>
        <taxon>Octactis</taxon>
    </lineage>
</organism>
<reference evidence="2" key="1">
    <citation type="submission" date="2021-01" db="EMBL/GenBank/DDBJ databases">
        <authorList>
            <person name="Corre E."/>
            <person name="Pelletier E."/>
            <person name="Niang G."/>
            <person name="Scheremetjew M."/>
            <person name="Finn R."/>
            <person name="Kale V."/>
            <person name="Holt S."/>
            <person name="Cochrane G."/>
            <person name="Meng A."/>
            <person name="Brown T."/>
            <person name="Cohen L."/>
        </authorList>
    </citation>
    <scope>NUCLEOTIDE SEQUENCE</scope>
    <source>
        <strain evidence="2">CCMP1381</strain>
    </source>
</reference>
<keyword evidence="1" id="KW-0812">Transmembrane</keyword>
<keyword evidence="1" id="KW-1133">Transmembrane helix</keyword>
<evidence type="ECO:0000313" key="2">
    <source>
        <dbReference type="EMBL" id="CAD9457980.1"/>
    </source>
</evidence>
<dbReference type="EMBL" id="HBGS01045468">
    <property type="protein sequence ID" value="CAD9457980.1"/>
    <property type="molecule type" value="Transcribed_RNA"/>
</dbReference>
<dbReference type="AlphaFoldDB" id="A0A7S2DLG8"/>
<sequence>MIDFPRIFNTTKGTRDAKFRHAPETYDSLRLPSDPLLEHSPTALKQKTFSFRNVRSWKFTWTGIIIGILGVTTLSVCSAIFEMNSASPYDVVCDDYDDDTVYTEATCGPKDNDFCKVKATDDVKCIDHGNACYYGAENGTAFTSWCGTACEGSWGAYCLWEAWANLDLLCNGTFVPTAPARRLTDDDLGRSCAFHARCETCSGKEKKYCTAVYQKYYYWDALLYPSYSGNEEAAAALEPVVLKTWCAEYDFTYMPKVLA</sequence>
<evidence type="ECO:0000256" key="1">
    <source>
        <dbReference type="SAM" id="Phobius"/>
    </source>
</evidence>